<dbReference type="InterPro" id="IPR009725">
    <property type="entry name" value="3_dmu_93_MTrfase"/>
</dbReference>
<proteinExistence type="predicted"/>
<dbReference type="VEuPathDB" id="FungiDB:Z520_01243"/>
<dbReference type="PANTHER" id="PTHR33990">
    <property type="entry name" value="PROTEIN YJDN-RELATED"/>
    <property type="match status" value="1"/>
</dbReference>
<protein>
    <recommendedName>
        <fullName evidence="1">PhnB-like domain-containing protein</fullName>
    </recommendedName>
</protein>
<name>A0A0D2K9P3_9EURO</name>
<dbReference type="EMBL" id="KN848063">
    <property type="protein sequence ID" value="KIY02778.1"/>
    <property type="molecule type" value="Genomic_DNA"/>
</dbReference>
<evidence type="ECO:0000259" key="1">
    <source>
        <dbReference type="Pfam" id="PF06983"/>
    </source>
</evidence>
<evidence type="ECO:0000313" key="3">
    <source>
        <dbReference type="Proteomes" id="UP000053411"/>
    </source>
</evidence>
<accession>A0A0D2K9P3</accession>
<feature type="domain" description="PhnB-like" evidence="1">
    <location>
        <begin position="8"/>
        <end position="133"/>
    </location>
</feature>
<organism evidence="2 3">
    <name type="scientific">Fonsecaea multimorphosa CBS 102226</name>
    <dbReference type="NCBI Taxonomy" id="1442371"/>
    <lineage>
        <taxon>Eukaryota</taxon>
        <taxon>Fungi</taxon>
        <taxon>Dikarya</taxon>
        <taxon>Ascomycota</taxon>
        <taxon>Pezizomycotina</taxon>
        <taxon>Eurotiomycetes</taxon>
        <taxon>Chaetothyriomycetidae</taxon>
        <taxon>Chaetothyriales</taxon>
        <taxon>Herpotrichiellaceae</taxon>
        <taxon>Fonsecaea</taxon>
    </lineage>
</organism>
<dbReference type="AlphaFoldDB" id="A0A0D2K9P3"/>
<dbReference type="STRING" id="1442371.A0A0D2K9P3"/>
<dbReference type="CDD" id="cd06588">
    <property type="entry name" value="PhnB_like"/>
    <property type="match status" value="1"/>
</dbReference>
<dbReference type="OrthoDB" id="10255422at2759"/>
<dbReference type="InterPro" id="IPR028973">
    <property type="entry name" value="PhnB-like"/>
</dbReference>
<dbReference type="InterPro" id="IPR029068">
    <property type="entry name" value="Glyas_Bleomycin-R_OHBP_Dase"/>
</dbReference>
<dbReference type="Gene3D" id="3.10.180.10">
    <property type="entry name" value="2,3-Dihydroxybiphenyl 1,2-Dioxygenase, domain 1"/>
    <property type="match status" value="1"/>
</dbReference>
<sequence>MSIAPISLCPCLFFESQAEQAARFYTSIFPNSSIETINHFTDNGHEIHKQPVGSVMSVLFTLNGMQWLALNSKPKDIPINESVSFQILCEGQEDVDYFWAKLTEAGGDGAEVDESKQICGWVKDRFGVHWQVVPKLLADIMCSADADKMSRAMQVVMRMKKIVIKDILEAVEAKA</sequence>
<dbReference type="GeneID" id="27706989"/>
<dbReference type="PIRSF" id="PIRSF021700">
    <property type="entry name" value="3_dmu_93_MTrfase"/>
    <property type="match status" value="1"/>
</dbReference>
<evidence type="ECO:0000313" key="2">
    <source>
        <dbReference type="EMBL" id="KIY02778.1"/>
    </source>
</evidence>
<dbReference type="RefSeq" id="XP_016636900.1">
    <property type="nucleotide sequence ID" value="XM_016771761.1"/>
</dbReference>
<keyword evidence="3" id="KW-1185">Reference proteome</keyword>
<dbReference type="SUPFAM" id="SSF54593">
    <property type="entry name" value="Glyoxalase/Bleomycin resistance protein/Dihydroxybiphenyl dioxygenase"/>
    <property type="match status" value="1"/>
</dbReference>
<gene>
    <name evidence="2" type="ORF">Z520_01243</name>
</gene>
<dbReference type="Pfam" id="PF06983">
    <property type="entry name" value="3-dmu-9_3-mt"/>
    <property type="match status" value="1"/>
</dbReference>
<dbReference type="PANTHER" id="PTHR33990:SF2">
    <property type="entry name" value="PHNB-LIKE DOMAIN-CONTAINING PROTEIN"/>
    <property type="match status" value="1"/>
</dbReference>
<dbReference type="Proteomes" id="UP000053411">
    <property type="component" value="Unassembled WGS sequence"/>
</dbReference>
<reference evidence="2 3" key="1">
    <citation type="submission" date="2015-01" db="EMBL/GenBank/DDBJ databases">
        <title>The Genome Sequence of Fonsecaea multimorphosa CBS 102226.</title>
        <authorList>
            <consortium name="The Broad Institute Genomics Platform"/>
            <person name="Cuomo C."/>
            <person name="de Hoog S."/>
            <person name="Gorbushina A."/>
            <person name="Stielow B."/>
            <person name="Teixiera M."/>
            <person name="Abouelleil A."/>
            <person name="Chapman S.B."/>
            <person name="Priest M."/>
            <person name="Young S.K."/>
            <person name="Wortman J."/>
            <person name="Nusbaum C."/>
            <person name="Birren B."/>
        </authorList>
    </citation>
    <scope>NUCLEOTIDE SEQUENCE [LARGE SCALE GENOMIC DNA]</scope>
    <source>
        <strain evidence="2 3">CBS 102226</strain>
    </source>
</reference>